<evidence type="ECO:0000256" key="4">
    <source>
        <dbReference type="ARBA" id="ARBA00023157"/>
    </source>
</evidence>
<keyword evidence="6" id="KW-1185">Reference proteome</keyword>
<evidence type="ECO:0000313" key="5">
    <source>
        <dbReference type="EMBL" id="RCI10141.1"/>
    </source>
</evidence>
<keyword evidence="3" id="KW-0843">Virulence</keyword>
<protein>
    <submittedName>
        <fullName evidence="5">Uncharacterized protein</fullName>
    </submittedName>
</protein>
<dbReference type="GO" id="GO:0090729">
    <property type="term" value="F:toxin activity"/>
    <property type="evidence" value="ECO:0007669"/>
    <property type="project" value="UniProtKB-KW"/>
</dbReference>
<accession>A0A367L6U7</accession>
<dbReference type="InterPro" id="IPR001144">
    <property type="entry name" value="Enterotoxin_A"/>
</dbReference>
<reference evidence="5 6" key="1">
    <citation type="journal article" date="2015" name="BMC Genomics">
        <title>Insights from the genome of Ophiocordyceps polyrhachis-furcata to pathogenicity and host specificity in insect fungi.</title>
        <authorList>
            <person name="Wichadakul D."/>
            <person name="Kobmoo N."/>
            <person name="Ingsriswang S."/>
            <person name="Tangphatsornruang S."/>
            <person name="Chantasingh D."/>
            <person name="Luangsa-ard J.J."/>
            <person name="Eurwilaichitr L."/>
        </authorList>
    </citation>
    <scope>NUCLEOTIDE SEQUENCE [LARGE SCALE GENOMIC DNA]</scope>
    <source>
        <strain evidence="5 6">BCC 54312</strain>
    </source>
</reference>
<keyword evidence="4" id="KW-1015">Disulfide bond</keyword>
<comment type="caution">
    <text evidence="5">The sequence shown here is derived from an EMBL/GenBank/DDBJ whole genome shotgun (WGS) entry which is preliminary data.</text>
</comment>
<organism evidence="5 6">
    <name type="scientific">Ophiocordyceps polyrhachis-furcata BCC 54312</name>
    <dbReference type="NCBI Taxonomy" id="1330021"/>
    <lineage>
        <taxon>Eukaryota</taxon>
        <taxon>Fungi</taxon>
        <taxon>Dikarya</taxon>
        <taxon>Ascomycota</taxon>
        <taxon>Pezizomycotina</taxon>
        <taxon>Sordariomycetes</taxon>
        <taxon>Hypocreomycetidae</taxon>
        <taxon>Hypocreales</taxon>
        <taxon>Ophiocordycipitaceae</taxon>
        <taxon>Ophiocordyceps</taxon>
    </lineage>
</organism>
<evidence type="ECO:0000256" key="2">
    <source>
        <dbReference type="ARBA" id="ARBA00022729"/>
    </source>
</evidence>
<evidence type="ECO:0000313" key="6">
    <source>
        <dbReference type="Proteomes" id="UP000253664"/>
    </source>
</evidence>
<evidence type="ECO:0000256" key="3">
    <source>
        <dbReference type="ARBA" id="ARBA00023026"/>
    </source>
</evidence>
<dbReference type="STRING" id="1330021.A0A367L6U7"/>
<evidence type="ECO:0000256" key="1">
    <source>
        <dbReference type="ARBA" id="ARBA00022656"/>
    </source>
</evidence>
<keyword evidence="2" id="KW-0732">Signal</keyword>
<dbReference type="EMBL" id="LKCN02000013">
    <property type="protein sequence ID" value="RCI10141.1"/>
    <property type="molecule type" value="Genomic_DNA"/>
</dbReference>
<dbReference type="Gene3D" id="3.90.210.10">
    <property type="entry name" value="Heat-Labile Enterotoxin, subunit A"/>
    <property type="match status" value="1"/>
</dbReference>
<dbReference type="SUPFAM" id="SSF56399">
    <property type="entry name" value="ADP-ribosylation"/>
    <property type="match status" value="1"/>
</dbReference>
<dbReference type="Proteomes" id="UP000253664">
    <property type="component" value="Unassembled WGS sequence"/>
</dbReference>
<keyword evidence="1" id="KW-0800">Toxin</keyword>
<proteinExistence type="predicted"/>
<sequence length="1335" mass="149546">MSVEEGSLVCGEASYKFFSGRATLSFRNQCHTHHHGAVGWEPPYIDVVYHFSTKSPAEIEEAGVLEAPILKDATADQVSVYQHVYPASKEKARQGSVYLTMTRSEKVAASRVPAKGWIYMLHASPNMFPVEETLGNNNEYSHRTDVLALRMVYWAQIMAFSVVDVPPAGVTPLNTEAPWFKPWFEWERNPGYQPAAYAGVSMSPGQPQLAGYPATHRSCNESDAVRQQSSTQVLHSALDAFERACLGKRSCQTDGKPLPPCQGQPGPCKPTPPELSISVKMSDSNIGWIADACSIGSLARGTQELACAACLEGIAREFSAWKHHRLVAKLQIDVVKSRLRPLSLIRQNLGNYMTSHGKVMGFGRISKFVKSGFRLSSSLVKSITPGSLDAIAWGIGMYAAFSQDTTALTRAAALLSIVPVIKCVLEDQVNKQAGSRNAVDFVACTIGDVLLFTPLFLSGFAIGGVRTVVSLSKYLKSVGQHGVNYYLNVDNLQRSASTRWNDFGQQVLTYVESPEFQSLNQDQFMSEVITVQFAAAEELSVTYVGHEMIMANSSNDEERESIRLSLARRASRQYTALCDEISVRREKLVKDTHDRLVEWVEESRMNFTHHFYEAWKGLALDEIDASYRLDTRIWRESDVIESFDEYLQRRERARTARQNRMAALNQTMEKAKQRDLVNFPSYLRPKRQDIYIPEEMKLFCAKYRHETTTSCQGQPKPEGCVDGGQPVDEDDCRVWEFWSGADGDGNENLVRLRRGDLRCKHEDRSYGMNRLLFTSCPLGASKTSLLCESKPVEFRDEEDFRNLSKAGLFRILDGRGPQLWKPADLWQEQETAVIDCKAKNITWDFFDQYTVAVAQGNMWCKFGKHGQLIRWIGNVVEHCQAVDHCRFLNTTETPLSDNLVRRAAIFSFPALPPPPPSQARLVDCQQLGINWDVSLGRNPLLPEASRRVADGLDRCGRRDRPGHWFQWQPAWSLAQEESRRNYSSLVEYVDGEPRYRLDYDGGGSLNESILLDARLVGMPRERPPTDEVGNGRAWDGIPPKLRIICHALPWKQDDKLQVRVVANGLVGCGQHGSVATWHWAEGKKLVRCIPTFSDASQFSCVFWNDIRTMSLDFQARATSSGVVLDPPTEHVLAVNTTLLQQEAESSELEEVSAVAGGCARISSLNIALMVGSEFRSGSNDQFSIGFGRNSTTTDWIWLAPEVAADEVVRRNLKNLTEAMPRIANQNGMLHLRDLGPVKIKLKGYTGLSGYATVDEWLPNSKPARWGVSWEGDMSEADWQWLAPVTVAGTDPLGLEPSQAHEMHIRIAIEQFRFLPYIDKSNRGKPRESNLAAIEK</sequence>
<gene>
    <name evidence="5" type="ORF">L249_8386</name>
</gene>
<name>A0A367L6U7_9HYPO</name>
<dbReference type="OrthoDB" id="4925061at2759"/>
<dbReference type="Pfam" id="PF01375">
    <property type="entry name" value="Enterotoxin_a"/>
    <property type="match status" value="1"/>
</dbReference>